<organism evidence="1 2">
    <name type="scientific">Puccinia coronata f. sp. avenae</name>
    <dbReference type="NCBI Taxonomy" id="200324"/>
    <lineage>
        <taxon>Eukaryota</taxon>
        <taxon>Fungi</taxon>
        <taxon>Dikarya</taxon>
        <taxon>Basidiomycota</taxon>
        <taxon>Pucciniomycotina</taxon>
        <taxon>Pucciniomycetes</taxon>
        <taxon>Pucciniales</taxon>
        <taxon>Pucciniaceae</taxon>
        <taxon>Puccinia</taxon>
    </lineage>
</organism>
<dbReference type="AlphaFoldDB" id="A0A2N5UFW2"/>
<comment type="caution">
    <text evidence="1">The sequence shown here is derived from an EMBL/GenBank/DDBJ whole genome shotgun (WGS) entry which is preliminary data.</text>
</comment>
<dbReference type="EMBL" id="PGCI01000157">
    <property type="protein sequence ID" value="PLW36600.1"/>
    <property type="molecule type" value="Genomic_DNA"/>
</dbReference>
<name>A0A2N5UFW2_9BASI</name>
<sequence>MVLDPPTLFLISVKQVVISKYAVLRPYKTSLGSLAFIHLDMACGQEILANRFWST</sequence>
<protein>
    <submittedName>
        <fullName evidence="1">Uncharacterized protein</fullName>
    </submittedName>
</protein>
<reference evidence="1 2" key="1">
    <citation type="submission" date="2017-11" db="EMBL/GenBank/DDBJ databases">
        <title>De novo assembly and phasing of dikaryotic genomes from two isolates of Puccinia coronata f. sp. avenae, the causal agent of oat crown rust.</title>
        <authorList>
            <person name="Miller M.E."/>
            <person name="Zhang Y."/>
            <person name="Omidvar V."/>
            <person name="Sperschneider J."/>
            <person name="Schwessinger B."/>
            <person name="Raley C."/>
            <person name="Palmer J.M."/>
            <person name="Garnica D."/>
            <person name="Upadhyaya N."/>
            <person name="Rathjen J."/>
            <person name="Taylor J.M."/>
            <person name="Park R.F."/>
            <person name="Dodds P.N."/>
            <person name="Hirsch C.D."/>
            <person name="Kianian S.F."/>
            <person name="Figueroa M."/>
        </authorList>
    </citation>
    <scope>NUCLEOTIDE SEQUENCE [LARGE SCALE GENOMIC DNA]</scope>
    <source>
        <strain evidence="1">12SD80</strain>
    </source>
</reference>
<gene>
    <name evidence="1" type="ORF">PCASD_11339</name>
</gene>
<evidence type="ECO:0000313" key="2">
    <source>
        <dbReference type="Proteomes" id="UP000235392"/>
    </source>
</evidence>
<dbReference type="Proteomes" id="UP000235392">
    <property type="component" value="Unassembled WGS sequence"/>
</dbReference>
<accession>A0A2N5UFW2</accession>
<proteinExistence type="predicted"/>
<evidence type="ECO:0000313" key="1">
    <source>
        <dbReference type="EMBL" id="PLW36600.1"/>
    </source>
</evidence>